<evidence type="ECO:0000259" key="1">
    <source>
        <dbReference type="Pfam" id="PF01863"/>
    </source>
</evidence>
<accession>A0ABZ2RT77</accession>
<dbReference type="InterPro" id="IPR002725">
    <property type="entry name" value="YgjP-like_metallopeptidase"/>
</dbReference>
<evidence type="ECO:0000313" key="2">
    <source>
        <dbReference type="EMBL" id="WXL29313.1"/>
    </source>
</evidence>
<dbReference type="Gene3D" id="3.30.2010.10">
    <property type="entry name" value="Metalloproteases ('zincins'), catalytic domain"/>
    <property type="match status" value="1"/>
</dbReference>
<proteinExistence type="predicted"/>
<protein>
    <submittedName>
        <fullName evidence="2">YgjP-like metallopeptidase domain-containing protein</fullName>
    </submittedName>
</protein>
<evidence type="ECO:0000313" key="3">
    <source>
        <dbReference type="Proteomes" id="UP001477443"/>
    </source>
</evidence>
<name>A0ABZ2RT77_9BACT</name>
<gene>
    <name evidence="2" type="ORF">WG617_01525</name>
</gene>
<feature type="domain" description="YgjP-like metallopeptidase" evidence="1">
    <location>
        <begin position="91"/>
        <end position="246"/>
    </location>
</feature>
<organism evidence="2 3">
    <name type="scientific">Mycoplasmopsis felifaucium</name>
    <dbReference type="NCBI Taxonomy" id="35768"/>
    <lineage>
        <taxon>Bacteria</taxon>
        <taxon>Bacillati</taxon>
        <taxon>Mycoplasmatota</taxon>
        <taxon>Mycoplasmoidales</taxon>
        <taxon>Metamycoplasmataceae</taxon>
        <taxon>Mycoplasmopsis</taxon>
    </lineage>
</organism>
<dbReference type="EMBL" id="CP148067">
    <property type="protein sequence ID" value="WXL29313.1"/>
    <property type="molecule type" value="Genomic_DNA"/>
</dbReference>
<sequence length="260" mass="31045">MKTKTLINSIFRQDYNQEINIYYEPSGRIKFGSYIIKLEPITKDIIVKSSFDNFDLFVKFEPKIDEKINQFLDKNRIKTLINEKNKHFIIWSTDACPHNIQIFGEQYLLRWDFRTLKKVEYDFNTELKVLTIRCNLSNLTNSNNRRKIFINCLGNIFLKYLQNRQKHWSVLMHTHNPNIEVKHSIKTYLGKNYCKGFKIVYSLSMLSASVGLIDVLILHELNHNIYSKHDKLFYDNMEKYITNAKYIDKNEVKKVKVIID</sequence>
<dbReference type="Pfam" id="PF01863">
    <property type="entry name" value="YgjP-like"/>
    <property type="match status" value="1"/>
</dbReference>
<keyword evidence="3" id="KW-1185">Reference proteome</keyword>
<dbReference type="RefSeq" id="WP_338822928.1">
    <property type="nucleotide sequence ID" value="NZ_CP148067.1"/>
</dbReference>
<reference evidence="2" key="1">
    <citation type="submission" date="2024-03" db="EMBL/GenBank/DDBJ databases">
        <title>Complete genome sequence of Mycoplasma felifaucium Z921 isolated from the trachea of a cheetah.</title>
        <authorList>
            <person name="Spergser J."/>
        </authorList>
    </citation>
    <scope>NUCLEOTIDE SEQUENCE [LARGE SCALE GENOMIC DNA]</scope>
    <source>
        <strain evidence="2">Z921</strain>
    </source>
</reference>
<dbReference type="Proteomes" id="UP001477443">
    <property type="component" value="Chromosome"/>
</dbReference>